<protein>
    <submittedName>
        <fullName evidence="9">Raffinose/stachyose/melibiose transport system permease protein</fullName>
    </submittedName>
</protein>
<dbReference type="OrthoDB" id="59172at2"/>
<feature type="transmembrane region" description="Helical" evidence="7">
    <location>
        <begin position="12"/>
        <end position="35"/>
    </location>
</feature>
<sequence>MLGSRMNWQRWVMMLPAALFFGVFALVPMLVAVYYSGLNWDGVSKATWVGFYNWTHAFDDGQALHSLWLTIELMVLCWLLQNPLSLVLGVFMAGKQRHRVVYGVVYFIPLLFSAVAIGITWSYILDPEFGLIDTLLQAVGIGNGTENWLGNPHLAMLVVACIIAWQFIPFNSLLYQSGVKQIPASLYEAAMLDGAGPLKAFFHITLPQLKYTIITTTVLILTGTLTYFDLIYVVTNGGPGDSTEVLAMDMYKEAFTNLNIGAGSVIAVILAAAGLLLSILILKFTGFNKMESQMEGT</sequence>
<feature type="transmembrane region" description="Helical" evidence="7">
    <location>
        <begin position="154"/>
        <end position="175"/>
    </location>
</feature>
<dbReference type="PANTHER" id="PTHR30193:SF37">
    <property type="entry name" value="INNER MEMBRANE ABC TRANSPORTER PERMEASE PROTEIN YCJO"/>
    <property type="match status" value="1"/>
</dbReference>
<evidence type="ECO:0000256" key="6">
    <source>
        <dbReference type="ARBA" id="ARBA00023136"/>
    </source>
</evidence>
<keyword evidence="10" id="KW-1185">Reference proteome</keyword>
<feature type="transmembrane region" description="Helical" evidence="7">
    <location>
        <begin position="67"/>
        <end position="93"/>
    </location>
</feature>
<dbReference type="STRING" id="1830138.SAMN05443507_11155"/>
<evidence type="ECO:0000256" key="2">
    <source>
        <dbReference type="ARBA" id="ARBA00022448"/>
    </source>
</evidence>
<dbReference type="AlphaFoldDB" id="A0A1M6R4E6"/>
<evidence type="ECO:0000313" key="10">
    <source>
        <dbReference type="Proteomes" id="UP000184016"/>
    </source>
</evidence>
<reference evidence="10" key="1">
    <citation type="submission" date="2016-11" db="EMBL/GenBank/DDBJ databases">
        <authorList>
            <person name="Varghese N."/>
            <person name="Submissions S."/>
        </authorList>
    </citation>
    <scope>NUCLEOTIDE SEQUENCE [LARGE SCALE GENOMIC DNA]</scope>
    <source>
        <strain evidence="10">USBA-503</strain>
    </source>
</reference>
<dbReference type="RefSeq" id="WP_072874007.1">
    <property type="nucleotide sequence ID" value="NZ_FRAF01000011.1"/>
</dbReference>
<dbReference type="GO" id="GO:0005886">
    <property type="term" value="C:plasma membrane"/>
    <property type="evidence" value="ECO:0007669"/>
    <property type="project" value="UniProtKB-SubCell"/>
</dbReference>
<dbReference type="GO" id="GO:0055085">
    <property type="term" value="P:transmembrane transport"/>
    <property type="evidence" value="ECO:0007669"/>
    <property type="project" value="InterPro"/>
</dbReference>
<dbReference type="CDD" id="cd06261">
    <property type="entry name" value="TM_PBP2"/>
    <property type="match status" value="1"/>
</dbReference>
<evidence type="ECO:0000256" key="7">
    <source>
        <dbReference type="RuleBase" id="RU363032"/>
    </source>
</evidence>
<accession>A0A1M6R4E6</accession>
<name>A0A1M6R4E6_9BACL</name>
<keyword evidence="6 7" id="KW-0472">Membrane</keyword>
<comment type="similarity">
    <text evidence="7">Belongs to the binding-protein-dependent transport system permease family.</text>
</comment>
<keyword evidence="5 7" id="KW-1133">Transmembrane helix</keyword>
<evidence type="ECO:0000256" key="4">
    <source>
        <dbReference type="ARBA" id="ARBA00022692"/>
    </source>
</evidence>
<dbReference type="Proteomes" id="UP000184016">
    <property type="component" value="Unassembled WGS sequence"/>
</dbReference>
<keyword evidence="3" id="KW-1003">Cell membrane</keyword>
<gene>
    <name evidence="9" type="ORF">SAMN05443507_11155</name>
</gene>
<evidence type="ECO:0000259" key="8">
    <source>
        <dbReference type="PROSITE" id="PS50928"/>
    </source>
</evidence>
<proteinExistence type="inferred from homology"/>
<comment type="subcellular location">
    <subcellularLocation>
        <location evidence="1 7">Cell membrane</location>
        <topology evidence="1 7">Multi-pass membrane protein</topology>
    </subcellularLocation>
</comment>
<dbReference type="PANTHER" id="PTHR30193">
    <property type="entry name" value="ABC TRANSPORTER PERMEASE PROTEIN"/>
    <property type="match status" value="1"/>
</dbReference>
<dbReference type="Pfam" id="PF00528">
    <property type="entry name" value="BPD_transp_1"/>
    <property type="match status" value="1"/>
</dbReference>
<feature type="transmembrane region" description="Helical" evidence="7">
    <location>
        <begin position="254"/>
        <end position="282"/>
    </location>
</feature>
<dbReference type="SUPFAM" id="SSF161098">
    <property type="entry name" value="MetI-like"/>
    <property type="match status" value="1"/>
</dbReference>
<keyword evidence="4 7" id="KW-0812">Transmembrane</keyword>
<dbReference type="EMBL" id="FRAF01000011">
    <property type="protein sequence ID" value="SHK27345.1"/>
    <property type="molecule type" value="Genomic_DNA"/>
</dbReference>
<dbReference type="InterPro" id="IPR035906">
    <property type="entry name" value="MetI-like_sf"/>
</dbReference>
<feature type="transmembrane region" description="Helical" evidence="7">
    <location>
        <begin position="211"/>
        <end position="234"/>
    </location>
</feature>
<evidence type="ECO:0000256" key="3">
    <source>
        <dbReference type="ARBA" id="ARBA00022475"/>
    </source>
</evidence>
<dbReference type="PROSITE" id="PS50928">
    <property type="entry name" value="ABC_TM1"/>
    <property type="match status" value="1"/>
</dbReference>
<feature type="domain" description="ABC transmembrane type-1" evidence="8">
    <location>
        <begin position="67"/>
        <end position="281"/>
    </location>
</feature>
<organism evidence="9 10">
    <name type="scientific">Alicyclobacillus tolerans</name>
    <dbReference type="NCBI Taxonomy" id="90970"/>
    <lineage>
        <taxon>Bacteria</taxon>
        <taxon>Bacillati</taxon>
        <taxon>Bacillota</taxon>
        <taxon>Bacilli</taxon>
        <taxon>Bacillales</taxon>
        <taxon>Alicyclobacillaceae</taxon>
        <taxon>Alicyclobacillus</taxon>
    </lineage>
</organism>
<dbReference type="InterPro" id="IPR051393">
    <property type="entry name" value="ABC_transporter_permease"/>
</dbReference>
<evidence type="ECO:0000313" key="9">
    <source>
        <dbReference type="EMBL" id="SHK27345.1"/>
    </source>
</evidence>
<evidence type="ECO:0000256" key="5">
    <source>
        <dbReference type="ARBA" id="ARBA00022989"/>
    </source>
</evidence>
<keyword evidence="2 7" id="KW-0813">Transport</keyword>
<evidence type="ECO:0000256" key="1">
    <source>
        <dbReference type="ARBA" id="ARBA00004651"/>
    </source>
</evidence>
<dbReference type="Gene3D" id="1.10.3720.10">
    <property type="entry name" value="MetI-like"/>
    <property type="match status" value="1"/>
</dbReference>
<dbReference type="InterPro" id="IPR000515">
    <property type="entry name" value="MetI-like"/>
</dbReference>
<feature type="transmembrane region" description="Helical" evidence="7">
    <location>
        <begin position="100"/>
        <end position="124"/>
    </location>
</feature>